<feature type="transmembrane region" description="Helical" evidence="1">
    <location>
        <begin position="53"/>
        <end position="74"/>
    </location>
</feature>
<keyword evidence="1" id="KW-0812">Transmembrane</keyword>
<comment type="caution">
    <text evidence="3">The sequence shown here is derived from an EMBL/GenBank/DDBJ whole genome shotgun (WGS) entry which is preliminary data.</text>
</comment>
<evidence type="ECO:0000256" key="1">
    <source>
        <dbReference type="SAM" id="Phobius"/>
    </source>
</evidence>
<dbReference type="AlphaFoldDB" id="A0A0W8F9W0"/>
<keyword evidence="1" id="KW-1133">Transmembrane helix</keyword>
<proteinExistence type="predicted"/>
<dbReference type="Pfam" id="PF13239">
    <property type="entry name" value="2TM"/>
    <property type="match status" value="1"/>
</dbReference>
<dbReference type="EMBL" id="LNQE01001460">
    <property type="protein sequence ID" value="KUG17187.1"/>
    <property type="molecule type" value="Genomic_DNA"/>
</dbReference>
<name>A0A0W8F9W0_9ZZZZ</name>
<feature type="domain" description="2TM" evidence="2">
    <location>
        <begin position="19"/>
        <end position="72"/>
    </location>
</feature>
<evidence type="ECO:0000259" key="2">
    <source>
        <dbReference type="Pfam" id="PF13239"/>
    </source>
</evidence>
<evidence type="ECO:0000313" key="3">
    <source>
        <dbReference type="EMBL" id="KUG17187.1"/>
    </source>
</evidence>
<accession>A0A0W8F9W0</accession>
<feature type="transmembrane region" description="Helical" evidence="1">
    <location>
        <begin position="28"/>
        <end position="47"/>
    </location>
</feature>
<reference evidence="3" key="1">
    <citation type="journal article" date="2015" name="Proc. Natl. Acad. Sci. U.S.A.">
        <title>Networks of energetic and metabolic interactions define dynamics in microbial communities.</title>
        <authorList>
            <person name="Embree M."/>
            <person name="Liu J.K."/>
            <person name="Al-Bassam M.M."/>
            <person name="Zengler K."/>
        </authorList>
    </citation>
    <scope>NUCLEOTIDE SEQUENCE</scope>
</reference>
<dbReference type="InterPro" id="IPR025698">
    <property type="entry name" value="2TM_dom"/>
</dbReference>
<organism evidence="3">
    <name type="scientific">hydrocarbon metagenome</name>
    <dbReference type="NCBI Taxonomy" id="938273"/>
    <lineage>
        <taxon>unclassified sequences</taxon>
        <taxon>metagenomes</taxon>
        <taxon>ecological metagenomes</taxon>
    </lineage>
</organism>
<keyword evidence="1" id="KW-0472">Membrane</keyword>
<protein>
    <recommendedName>
        <fullName evidence="2">2TM domain-containing protein</fullName>
    </recommendedName>
</protein>
<gene>
    <name evidence="3" type="ORF">ASZ90_013190</name>
</gene>
<sequence>MAGKIDEYKKLFREATVADQMKLFKLHIAIYLVVNIIWLILNMMGYIKIDPALAMWYSPVGWGILVIVHYWFYIRGAENLCMLREEMVEAKIG</sequence>